<dbReference type="InterPro" id="IPR056798">
    <property type="entry name" value="ADH_Fe_C"/>
</dbReference>
<dbReference type="Pfam" id="PF00465">
    <property type="entry name" value="Fe-ADH"/>
    <property type="match status" value="1"/>
</dbReference>
<dbReference type="Gene3D" id="1.20.1090.10">
    <property type="entry name" value="Dehydroquinate synthase-like - alpha domain"/>
    <property type="match status" value="1"/>
</dbReference>
<dbReference type="EMBL" id="FOIL01000038">
    <property type="protein sequence ID" value="SET74537.1"/>
    <property type="molecule type" value="Genomic_DNA"/>
</dbReference>
<reference evidence="4 5" key="1">
    <citation type="submission" date="2016-10" db="EMBL/GenBank/DDBJ databases">
        <authorList>
            <person name="de Groot N.N."/>
        </authorList>
    </citation>
    <scope>NUCLEOTIDE SEQUENCE [LARGE SCALE GENOMIC DNA]</scope>
    <source>
        <strain evidence="4 5">KH1P1</strain>
    </source>
</reference>
<evidence type="ECO:0000313" key="5">
    <source>
        <dbReference type="Proteomes" id="UP000199820"/>
    </source>
</evidence>
<dbReference type="GO" id="GO:0005829">
    <property type="term" value="C:cytosol"/>
    <property type="evidence" value="ECO:0007669"/>
    <property type="project" value="TreeGrafter"/>
</dbReference>
<dbReference type="InterPro" id="IPR044731">
    <property type="entry name" value="BDH-like"/>
</dbReference>
<dbReference type="GO" id="GO:0008106">
    <property type="term" value="F:alcohol dehydrogenase (NADP+) activity"/>
    <property type="evidence" value="ECO:0007669"/>
    <property type="project" value="TreeGrafter"/>
</dbReference>
<dbReference type="Gene3D" id="3.40.50.1970">
    <property type="match status" value="1"/>
</dbReference>
<protein>
    <submittedName>
        <fullName evidence="4">Uncharacterized protein</fullName>
    </submittedName>
</protein>
<keyword evidence="5" id="KW-1185">Reference proteome</keyword>
<dbReference type="Proteomes" id="UP000199820">
    <property type="component" value="Unassembled WGS sequence"/>
</dbReference>
<dbReference type="SUPFAM" id="SSF56796">
    <property type="entry name" value="Dehydroquinate synthase-like"/>
    <property type="match status" value="1"/>
</dbReference>
<keyword evidence="1" id="KW-0560">Oxidoreductase</keyword>
<evidence type="ECO:0000259" key="2">
    <source>
        <dbReference type="Pfam" id="PF00465"/>
    </source>
</evidence>
<organism evidence="4 5">
    <name type="scientific">[Clostridium] aminophilum</name>
    <dbReference type="NCBI Taxonomy" id="1526"/>
    <lineage>
        <taxon>Bacteria</taxon>
        <taxon>Bacillati</taxon>
        <taxon>Bacillota</taxon>
        <taxon>Clostridia</taxon>
        <taxon>Lachnospirales</taxon>
        <taxon>Lachnospiraceae</taxon>
    </lineage>
</organism>
<dbReference type="PANTHER" id="PTHR43633:SF1">
    <property type="entry name" value="ALCOHOL DEHYDROGENASE YQHD"/>
    <property type="match status" value="1"/>
</dbReference>
<evidence type="ECO:0000259" key="3">
    <source>
        <dbReference type="Pfam" id="PF25137"/>
    </source>
</evidence>
<dbReference type="RefSeq" id="WP_074649993.1">
    <property type="nucleotide sequence ID" value="NZ_FOIL01000038.1"/>
</dbReference>
<accession>A0A1I0GTM8</accession>
<dbReference type="STRING" id="1526.SAMN02910262_01474"/>
<dbReference type="GO" id="GO:1990362">
    <property type="term" value="F:butanol dehydrogenase (NAD+) activity"/>
    <property type="evidence" value="ECO:0007669"/>
    <property type="project" value="InterPro"/>
</dbReference>
<dbReference type="GO" id="GO:1990002">
    <property type="term" value="F:methylglyoxal reductase (NADPH) (acetol producing) activity"/>
    <property type="evidence" value="ECO:0007669"/>
    <property type="project" value="TreeGrafter"/>
</dbReference>
<feature type="domain" description="Alcohol dehydrogenase iron-type/glycerol dehydrogenase GldA" evidence="2">
    <location>
        <begin position="9"/>
        <end position="181"/>
    </location>
</feature>
<dbReference type="GO" id="GO:0046872">
    <property type="term" value="F:metal ion binding"/>
    <property type="evidence" value="ECO:0007669"/>
    <property type="project" value="InterPro"/>
</dbReference>
<dbReference type="CDD" id="cd08187">
    <property type="entry name" value="BDH"/>
    <property type="match status" value="1"/>
</dbReference>
<dbReference type="PANTHER" id="PTHR43633">
    <property type="entry name" value="ALCOHOL DEHYDROGENASE YQHD"/>
    <property type="match status" value="1"/>
</dbReference>
<evidence type="ECO:0000313" key="4">
    <source>
        <dbReference type="EMBL" id="SET74537.1"/>
    </source>
</evidence>
<dbReference type="InterPro" id="IPR001670">
    <property type="entry name" value="ADH_Fe/GldA"/>
</dbReference>
<dbReference type="FunFam" id="3.40.50.1970:FF:000003">
    <property type="entry name" value="Alcohol dehydrogenase, iron-containing"/>
    <property type="match status" value="1"/>
</dbReference>
<evidence type="ECO:0000256" key="1">
    <source>
        <dbReference type="ARBA" id="ARBA00023002"/>
    </source>
</evidence>
<dbReference type="Pfam" id="PF25137">
    <property type="entry name" value="ADH_Fe_C"/>
    <property type="match status" value="1"/>
</dbReference>
<dbReference type="OrthoDB" id="9801156at2"/>
<gene>
    <name evidence="4" type="ORF">SAMN04487771_103810</name>
</gene>
<dbReference type="AlphaFoldDB" id="A0A1I0GTM8"/>
<feature type="domain" description="Fe-containing alcohol dehydrogenase-like C-terminal" evidence="3">
    <location>
        <begin position="195"/>
        <end position="399"/>
    </location>
</feature>
<proteinExistence type="predicted"/>
<sequence length="400" mass="43450">MQKFVYYAPTEIVFGQDTELQTAGLVKKYGGTRVVLIYGGQSAVKSGLIGRVEQNLKEEGLEVLSCGGVVPNPLLSKAREIAKAAVEFKADFVLAVGGGSVIDTAKAVALVLAAPEHDVWDFWSKKASLEKAAPLGSILTISAAGSETSNSSVLTNDDKTPPTKRGINSDSFRCCFTIMNPDLTMTLPVWQIGAGAADIFMHTSERYFAKILGNHLTDEIAVGLFRDIIKYGPIGVKDPKNYEAMSEIMWCGSVSHVGLTGIGAKGDTAREGDWACHQLGMAISALYDSTHGATLSAVWASWARYVKSQNLPRFAEFARKVYGITEADDEKAADEGIQRTNEFFKSLGMPLTITELLGHEPTDEELTKLADECSYDRTRCIGSFQTLDYDDILAIYRMAK</sequence>
<name>A0A1I0GTM8_9FIRM</name>
<dbReference type="eggNOG" id="COG1979">
    <property type="taxonomic scope" value="Bacteria"/>
</dbReference>